<dbReference type="AlphaFoldDB" id="A0A518GHE2"/>
<feature type="domain" description="Cytochrome c" evidence="5">
    <location>
        <begin position="208"/>
        <end position="301"/>
    </location>
</feature>
<evidence type="ECO:0000256" key="2">
    <source>
        <dbReference type="ARBA" id="ARBA00023004"/>
    </source>
</evidence>
<keyword evidence="1 3" id="KW-0479">Metal-binding</keyword>
<reference evidence="6 7" key="1">
    <citation type="submission" date="2019-02" db="EMBL/GenBank/DDBJ databases">
        <title>Deep-cultivation of Planctomycetes and their phenomic and genomic characterization uncovers novel biology.</title>
        <authorList>
            <person name="Wiegand S."/>
            <person name="Jogler M."/>
            <person name="Boedeker C."/>
            <person name="Pinto D."/>
            <person name="Vollmers J."/>
            <person name="Rivas-Marin E."/>
            <person name="Kohn T."/>
            <person name="Peeters S.H."/>
            <person name="Heuer A."/>
            <person name="Rast P."/>
            <person name="Oberbeckmann S."/>
            <person name="Bunk B."/>
            <person name="Jeske O."/>
            <person name="Meyerdierks A."/>
            <person name="Storesund J.E."/>
            <person name="Kallscheuer N."/>
            <person name="Luecker S."/>
            <person name="Lage O.M."/>
            <person name="Pohl T."/>
            <person name="Merkel B.J."/>
            <person name="Hornburger P."/>
            <person name="Mueller R.-W."/>
            <person name="Bruemmer F."/>
            <person name="Labrenz M."/>
            <person name="Spormann A.M."/>
            <person name="Op den Camp H."/>
            <person name="Overmann J."/>
            <person name="Amann R."/>
            <person name="Jetten M.S.M."/>
            <person name="Mascher T."/>
            <person name="Medema M.H."/>
            <person name="Devos D.P."/>
            <person name="Kaster A.-K."/>
            <person name="Ovreas L."/>
            <person name="Rohde M."/>
            <person name="Galperin M.Y."/>
            <person name="Jogler C."/>
        </authorList>
    </citation>
    <scope>NUCLEOTIDE SEQUENCE [LARGE SCALE GENOMIC DNA]</scope>
    <source>
        <strain evidence="6 7">Q31a</strain>
    </source>
</reference>
<feature type="compositionally biased region" description="Low complexity" evidence="4">
    <location>
        <begin position="1"/>
        <end position="19"/>
    </location>
</feature>
<evidence type="ECO:0000256" key="3">
    <source>
        <dbReference type="PROSITE-ProRule" id="PRU00433"/>
    </source>
</evidence>
<keyword evidence="3" id="KW-0349">Heme</keyword>
<dbReference type="PANTHER" id="PTHR35889:SF3">
    <property type="entry name" value="F-BOX DOMAIN-CONTAINING PROTEIN"/>
    <property type="match status" value="1"/>
</dbReference>
<proteinExistence type="predicted"/>
<keyword evidence="2 3" id="KW-0408">Iron</keyword>
<protein>
    <submittedName>
        <fullName evidence="6">Planctomycete cytochrome C</fullName>
    </submittedName>
</protein>
<dbReference type="GO" id="GO:0020037">
    <property type="term" value="F:heme binding"/>
    <property type="evidence" value="ECO:0007669"/>
    <property type="project" value="InterPro"/>
</dbReference>
<gene>
    <name evidence="6" type="ORF">Q31a_63990</name>
</gene>
<evidence type="ECO:0000313" key="6">
    <source>
        <dbReference type="EMBL" id="QDV28006.1"/>
    </source>
</evidence>
<dbReference type="GO" id="GO:0046872">
    <property type="term" value="F:metal ion binding"/>
    <property type="evidence" value="ECO:0007669"/>
    <property type="project" value="UniProtKB-KW"/>
</dbReference>
<evidence type="ECO:0000313" key="7">
    <source>
        <dbReference type="Proteomes" id="UP000318017"/>
    </source>
</evidence>
<dbReference type="InterPro" id="IPR009056">
    <property type="entry name" value="Cyt_c-like_dom"/>
</dbReference>
<organism evidence="6 7">
    <name type="scientific">Aureliella helgolandensis</name>
    <dbReference type="NCBI Taxonomy" id="2527968"/>
    <lineage>
        <taxon>Bacteria</taxon>
        <taxon>Pseudomonadati</taxon>
        <taxon>Planctomycetota</taxon>
        <taxon>Planctomycetia</taxon>
        <taxon>Pirellulales</taxon>
        <taxon>Pirellulaceae</taxon>
        <taxon>Aureliella</taxon>
    </lineage>
</organism>
<sequence length="714" mass="77761">MHCTTDSTSTASSRSRSLRVGGLQAESRDHLPSFLFRPHLSRFAHMNSRMPSQLWRSISASAASWAVARRSRAAPPSANSSFFKVNCWKWCLLAGLLLLPVSHAWGAITPEQRAQLQDLRDRTQAAGKLFAAGDLEQSAERVQAIQTQLLKLLETKDKALWRSAKPLYDNVARAHALLELEGFEMQALPSWQEVTSEAPMPGTGAPPNTPSSGLVSFQSTIAPWIQKQCGNCHVKNSRGKFSMASYSALMRGTPAGVVLFAGSASGNRIVEVIESGDMPRGGGKVAPEDLKLLIQWIAQGAKFDGQDPEQNLAELTQLTATPPPAEMTLPGPMLQNPTGKETVSFASDVAPILLENCQGCHINGRQASGNLRMNNFNQILRGGDSGPLIVGRNAPESLLIKKLKGEAGQRMPAGGRPALSSTQIDLISKWISEGSTYDGKDPGAPLADVVSGAWVANADHAELFQQRQQRALERWRKVLPNDEPATASNDAIYVLGNVPTDRLDELLQQLTAAASEVQKLLRLPSDKPLIHGGAVVYVLRSRYDYSEFGRMTENRELPKDWLGHWQTSIIDTYGVVADDQESDSNAAESLAVQILAGAYIGSLSDVPAWFAEGTARALVFNNFRRKNPRVQAWQQALPSALQRVPNAKSLLNGKLDEESAGLVGMSFANYLMSPSTRRRFDKLLEQLQAGTSFDEALTMTFGPPQLLLKAWLGK</sequence>
<evidence type="ECO:0000256" key="1">
    <source>
        <dbReference type="ARBA" id="ARBA00022723"/>
    </source>
</evidence>
<dbReference type="InterPro" id="IPR011429">
    <property type="entry name" value="Cyt_c_Planctomycete-type"/>
</dbReference>
<evidence type="ECO:0000259" key="5">
    <source>
        <dbReference type="PROSITE" id="PS51007"/>
    </source>
</evidence>
<dbReference type="PROSITE" id="PS51007">
    <property type="entry name" value="CYTC"/>
    <property type="match status" value="1"/>
</dbReference>
<evidence type="ECO:0000256" key="4">
    <source>
        <dbReference type="SAM" id="MobiDB-lite"/>
    </source>
</evidence>
<dbReference type="PANTHER" id="PTHR35889">
    <property type="entry name" value="CYCLOINULO-OLIGOSACCHARIDE FRUCTANOTRANSFERASE-RELATED"/>
    <property type="match status" value="1"/>
</dbReference>
<feature type="region of interest" description="Disordered" evidence="4">
    <location>
        <begin position="1"/>
        <end position="22"/>
    </location>
</feature>
<dbReference type="EMBL" id="CP036298">
    <property type="protein sequence ID" value="QDV28006.1"/>
    <property type="molecule type" value="Genomic_DNA"/>
</dbReference>
<dbReference type="Proteomes" id="UP000318017">
    <property type="component" value="Chromosome"/>
</dbReference>
<dbReference type="OrthoDB" id="9809746at2"/>
<keyword evidence="7" id="KW-1185">Reference proteome</keyword>
<name>A0A518GHE2_9BACT</name>
<dbReference type="Pfam" id="PF07635">
    <property type="entry name" value="PSCyt1"/>
    <property type="match status" value="1"/>
</dbReference>
<dbReference type="GO" id="GO:0009055">
    <property type="term" value="F:electron transfer activity"/>
    <property type="evidence" value="ECO:0007669"/>
    <property type="project" value="InterPro"/>
</dbReference>
<accession>A0A518GHE2</accession>
<dbReference type="KEGG" id="ahel:Q31a_63990"/>